<evidence type="ECO:0000256" key="1">
    <source>
        <dbReference type="ARBA" id="ARBA00004685"/>
    </source>
</evidence>
<dbReference type="EMBL" id="GG697378">
    <property type="protein sequence ID" value="EFQ34287.1"/>
    <property type="molecule type" value="Genomic_DNA"/>
</dbReference>
<evidence type="ECO:0000313" key="4">
    <source>
        <dbReference type="EMBL" id="EFQ34287.1"/>
    </source>
</evidence>
<dbReference type="HOGENOM" id="CLU_042941_4_2_1"/>
<proteinExistence type="inferred from homology"/>
<sequence length="263" mass="29681">MVKETTYDAERNSSNSELESFLDPEPRPAKWPGKARPWLWDVALLLIASGWLIPVFAPSLPSTSSSASPAESDLWERPHNTPLPPEVFERVQKTFAPDDRYIGPSNATHRNWDHLVAAHDALYIPDAEKYNLPKGIYPSFEHPNKIGNGPPAFYVVTVLHELHCLNIIRFHYWQVKGVTPPTPGYSEASWEVHLDHCFEYLRQAISCGSSFGIEGASPLEDPEDHSHIASTVTGWGLEHTCINIEALRAFQINQEKVYNSTWQ</sequence>
<evidence type="ECO:0000256" key="2">
    <source>
        <dbReference type="ARBA" id="ARBA00035112"/>
    </source>
</evidence>
<dbReference type="PANTHER" id="PTHR33365">
    <property type="entry name" value="YALI0B05434P"/>
    <property type="match status" value="1"/>
</dbReference>
<dbReference type="Pfam" id="PF11807">
    <property type="entry name" value="UstYa"/>
    <property type="match status" value="1"/>
</dbReference>
<evidence type="ECO:0008006" key="6">
    <source>
        <dbReference type="Google" id="ProtNLM"/>
    </source>
</evidence>
<dbReference type="GeneID" id="24414796"/>
<feature type="region of interest" description="Disordered" evidence="3">
    <location>
        <begin position="1"/>
        <end position="29"/>
    </location>
</feature>
<feature type="compositionally biased region" description="Basic and acidic residues" evidence="3">
    <location>
        <begin position="1"/>
        <end position="11"/>
    </location>
</feature>
<protein>
    <recommendedName>
        <fullName evidence="6">Tat pathway signal sequence</fullName>
    </recommendedName>
</protein>
<comment type="similarity">
    <text evidence="2">Belongs to the ustYa family.</text>
</comment>
<dbReference type="GO" id="GO:0043386">
    <property type="term" value="P:mycotoxin biosynthetic process"/>
    <property type="evidence" value="ECO:0007669"/>
    <property type="project" value="InterPro"/>
</dbReference>
<dbReference type="eggNOG" id="ENOG502S0J4">
    <property type="taxonomic scope" value="Eukaryota"/>
</dbReference>
<evidence type="ECO:0000256" key="3">
    <source>
        <dbReference type="SAM" id="MobiDB-lite"/>
    </source>
</evidence>
<dbReference type="InterPro" id="IPR021765">
    <property type="entry name" value="UstYa-like"/>
</dbReference>
<comment type="pathway">
    <text evidence="1">Mycotoxin biosynthesis.</text>
</comment>
<keyword evidence="5" id="KW-1185">Reference proteome</keyword>
<dbReference type="STRING" id="645133.E3QTL2"/>
<organism evidence="5">
    <name type="scientific">Colletotrichum graminicola (strain M1.001 / M2 / FGSC 10212)</name>
    <name type="common">Maize anthracnose fungus</name>
    <name type="synonym">Glomerella graminicola</name>
    <dbReference type="NCBI Taxonomy" id="645133"/>
    <lineage>
        <taxon>Eukaryota</taxon>
        <taxon>Fungi</taxon>
        <taxon>Dikarya</taxon>
        <taxon>Ascomycota</taxon>
        <taxon>Pezizomycotina</taxon>
        <taxon>Sordariomycetes</taxon>
        <taxon>Hypocreomycetidae</taxon>
        <taxon>Glomerellales</taxon>
        <taxon>Glomerellaceae</taxon>
        <taxon>Colletotrichum</taxon>
        <taxon>Colletotrichum graminicola species complex</taxon>
    </lineage>
</organism>
<evidence type="ECO:0000313" key="5">
    <source>
        <dbReference type="Proteomes" id="UP000008782"/>
    </source>
</evidence>
<dbReference type="RefSeq" id="XP_008098307.1">
    <property type="nucleotide sequence ID" value="XM_008100116.1"/>
</dbReference>
<dbReference type="PANTHER" id="PTHR33365:SF4">
    <property type="entry name" value="CYCLOCHLOROTINE BIOSYNTHESIS PROTEIN O"/>
    <property type="match status" value="1"/>
</dbReference>
<name>E3QTL2_COLGM</name>
<accession>E3QTL2</accession>
<dbReference type="OrthoDB" id="3687641at2759"/>
<reference evidence="5" key="1">
    <citation type="journal article" date="2012" name="Nat. Genet.">
        <title>Lifestyle transitions in plant pathogenic Colletotrichum fungi deciphered by genome and transcriptome analyses.</title>
        <authorList>
            <person name="O'Connell R.J."/>
            <person name="Thon M.R."/>
            <person name="Hacquard S."/>
            <person name="Amyotte S.G."/>
            <person name="Kleemann J."/>
            <person name="Torres M.F."/>
            <person name="Damm U."/>
            <person name="Buiate E.A."/>
            <person name="Epstein L."/>
            <person name="Alkan N."/>
            <person name="Altmueller J."/>
            <person name="Alvarado-Balderrama L."/>
            <person name="Bauser C.A."/>
            <person name="Becker C."/>
            <person name="Birren B.W."/>
            <person name="Chen Z."/>
            <person name="Choi J."/>
            <person name="Crouch J.A."/>
            <person name="Duvick J.P."/>
            <person name="Farman M.A."/>
            <person name="Gan P."/>
            <person name="Heiman D."/>
            <person name="Henrissat B."/>
            <person name="Howard R.J."/>
            <person name="Kabbage M."/>
            <person name="Koch C."/>
            <person name="Kracher B."/>
            <person name="Kubo Y."/>
            <person name="Law A.D."/>
            <person name="Lebrun M.-H."/>
            <person name="Lee Y.-H."/>
            <person name="Miyara I."/>
            <person name="Moore N."/>
            <person name="Neumann U."/>
            <person name="Nordstroem K."/>
            <person name="Panaccione D.G."/>
            <person name="Panstruga R."/>
            <person name="Place M."/>
            <person name="Proctor R.H."/>
            <person name="Prusky D."/>
            <person name="Rech G."/>
            <person name="Reinhardt R."/>
            <person name="Rollins J.A."/>
            <person name="Rounsley S."/>
            <person name="Schardl C.L."/>
            <person name="Schwartz D.C."/>
            <person name="Shenoy N."/>
            <person name="Shirasu K."/>
            <person name="Sikhakolli U.R."/>
            <person name="Stueber K."/>
            <person name="Sukno S.A."/>
            <person name="Sweigard J.A."/>
            <person name="Takano Y."/>
            <person name="Takahara H."/>
            <person name="Trail F."/>
            <person name="van der Does H.C."/>
            <person name="Voll L.M."/>
            <person name="Will I."/>
            <person name="Young S."/>
            <person name="Zeng Q."/>
            <person name="Zhang J."/>
            <person name="Zhou S."/>
            <person name="Dickman M.B."/>
            <person name="Schulze-Lefert P."/>
            <person name="Ver Loren van Themaat E."/>
            <person name="Ma L.-J."/>
            <person name="Vaillancourt L.J."/>
        </authorList>
    </citation>
    <scope>NUCLEOTIDE SEQUENCE [LARGE SCALE GENOMIC DNA]</scope>
    <source>
        <strain evidence="5">M1.001 / M2 / FGSC 10212</strain>
    </source>
</reference>
<dbReference type="VEuPathDB" id="FungiDB:GLRG_09431"/>
<dbReference type="AlphaFoldDB" id="E3QTL2"/>
<gene>
    <name evidence="4" type="ORF">GLRG_09431</name>
</gene>
<dbReference type="Proteomes" id="UP000008782">
    <property type="component" value="Unassembled WGS sequence"/>
</dbReference>